<evidence type="ECO:0000259" key="5">
    <source>
        <dbReference type="PROSITE" id="PS50240"/>
    </source>
</evidence>
<feature type="signal peptide" evidence="4">
    <location>
        <begin position="1"/>
        <end position="18"/>
    </location>
</feature>
<keyword evidence="1" id="KW-1015">Disulfide bond</keyword>
<evidence type="ECO:0000256" key="3">
    <source>
        <dbReference type="ARBA" id="ARBA00024195"/>
    </source>
</evidence>
<feature type="domain" description="Peptidase S1" evidence="5">
    <location>
        <begin position="22"/>
        <end position="266"/>
    </location>
</feature>
<dbReference type="OrthoDB" id="10061449at2759"/>
<comment type="similarity">
    <text evidence="3">Belongs to the peptidase S1 family. CLIP subfamily.</text>
</comment>
<gene>
    <name evidence="6" type="ORF">PVAND_016063</name>
</gene>
<name>A0A9J6BF22_POLVA</name>
<reference evidence="6" key="1">
    <citation type="submission" date="2021-03" db="EMBL/GenBank/DDBJ databases">
        <title>Chromosome level genome of the anhydrobiotic midge Polypedilum vanderplanki.</title>
        <authorList>
            <person name="Yoshida Y."/>
            <person name="Kikawada T."/>
            <person name="Gusev O."/>
        </authorList>
    </citation>
    <scope>NUCLEOTIDE SEQUENCE</scope>
    <source>
        <strain evidence="6">NIAS01</strain>
        <tissue evidence="6">Whole body or cell culture</tissue>
    </source>
</reference>
<dbReference type="PROSITE" id="PS00134">
    <property type="entry name" value="TRYPSIN_HIS"/>
    <property type="match status" value="1"/>
</dbReference>
<keyword evidence="4" id="KW-0732">Signal</keyword>
<keyword evidence="7" id="KW-1185">Reference proteome</keyword>
<feature type="chain" id="PRO_5039929598" description="Peptidase S1 domain-containing protein" evidence="4">
    <location>
        <begin position="19"/>
        <end position="269"/>
    </location>
</feature>
<dbReference type="Pfam" id="PF00089">
    <property type="entry name" value="Trypsin"/>
    <property type="match status" value="1"/>
</dbReference>
<dbReference type="FunFam" id="2.40.10.10:FF:000068">
    <property type="entry name" value="transmembrane protease serine 2"/>
    <property type="match status" value="1"/>
</dbReference>
<dbReference type="GO" id="GO:0006508">
    <property type="term" value="P:proteolysis"/>
    <property type="evidence" value="ECO:0007669"/>
    <property type="project" value="InterPro"/>
</dbReference>
<dbReference type="AlphaFoldDB" id="A0A9J6BF22"/>
<comment type="caution">
    <text evidence="6">The sequence shown here is derived from an EMBL/GenBank/DDBJ whole genome shotgun (WGS) entry which is preliminary data.</text>
</comment>
<dbReference type="InterPro" id="IPR018114">
    <property type="entry name" value="TRYPSIN_HIS"/>
</dbReference>
<evidence type="ECO:0000256" key="2">
    <source>
        <dbReference type="ARBA" id="ARBA00023180"/>
    </source>
</evidence>
<keyword evidence="2" id="KW-0325">Glycoprotein</keyword>
<evidence type="ECO:0000313" key="7">
    <source>
        <dbReference type="Proteomes" id="UP001107558"/>
    </source>
</evidence>
<accession>A0A9J6BF22</accession>
<evidence type="ECO:0000256" key="1">
    <source>
        <dbReference type="ARBA" id="ARBA00023157"/>
    </source>
</evidence>
<dbReference type="SUPFAM" id="SSF50494">
    <property type="entry name" value="Trypsin-like serine proteases"/>
    <property type="match status" value="1"/>
</dbReference>
<protein>
    <recommendedName>
        <fullName evidence="5">Peptidase S1 domain-containing protein</fullName>
    </recommendedName>
</protein>
<dbReference type="PRINTS" id="PR00722">
    <property type="entry name" value="CHYMOTRYPSIN"/>
</dbReference>
<dbReference type="InterPro" id="IPR043504">
    <property type="entry name" value="Peptidase_S1_PA_chymotrypsin"/>
</dbReference>
<proteinExistence type="inferred from homology"/>
<dbReference type="SMART" id="SM00020">
    <property type="entry name" value="Tryp_SPc"/>
    <property type="match status" value="1"/>
</dbReference>
<evidence type="ECO:0000256" key="4">
    <source>
        <dbReference type="SAM" id="SignalP"/>
    </source>
</evidence>
<sequence length="269" mass="30109">MLKITLLFFSSILLSVYSDSRIYGGKNAELGQFPHMADLSVEHYGKFYHLCGASIIHSRWIITAGHCAYYGVKNNIPINVTLGVVDITNGPHQWSVIVPPEDIIIHENYSDDGETAWNDIALLRIRKTVFFNEKILPIKLPSKDDPNDFSNEIGYLSGFGFNLNRNKSEPNILQYITEKVLTNEECTKQNKNYPATVDSEICISSLNGRTACPGSPLIVKNCTVGDILVGITSYVDIGNVCKSDLNGPVVFMRVSYFMDWIEEKTGIKF</sequence>
<dbReference type="EMBL" id="JADBJN010000004">
    <property type="protein sequence ID" value="KAG5668110.1"/>
    <property type="molecule type" value="Genomic_DNA"/>
</dbReference>
<dbReference type="PANTHER" id="PTHR24256">
    <property type="entry name" value="TRYPTASE-RELATED"/>
    <property type="match status" value="1"/>
</dbReference>
<evidence type="ECO:0000313" key="6">
    <source>
        <dbReference type="EMBL" id="KAG5668110.1"/>
    </source>
</evidence>
<dbReference type="Gene3D" id="2.40.10.10">
    <property type="entry name" value="Trypsin-like serine proteases"/>
    <property type="match status" value="1"/>
</dbReference>
<organism evidence="6 7">
    <name type="scientific">Polypedilum vanderplanki</name>
    <name type="common">Sleeping chironomid midge</name>
    <dbReference type="NCBI Taxonomy" id="319348"/>
    <lineage>
        <taxon>Eukaryota</taxon>
        <taxon>Metazoa</taxon>
        <taxon>Ecdysozoa</taxon>
        <taxon>Arthropoda</taxon>
        <taxon>Hexapoda</taxon>
        <taxon>Insecta</taxon>
        <taxon>Pterygota</taxon>
        <taxon>Neoptera</taxon>
        <taxon>Endopterygota</taxon>
        <taxon>Diptera</taxon>
        <taxon>Nematocera</taxon>
        <taxon>Chironomoidea</taxon>
        <taxon>Chironomidae</taxon>
        <taxon>Chironominae</taxon>
        <taxon>Polypedilum</taxon>
        <taxon>Polypedilum</taxon>
    </lineage>
</organism>
<dbReference type="InterPro" id="IPR001254">
    <property type="entry name" value="Trypsin_dom"/>
</dbReference>
<dbReference type="InterPro" id="IPR001314">
    <property type="entry name" value="Peptidase_S1A"/>
</dbReference>
<dbReference type="Proteomes" id="UP001107558">
    <property type="component" value="Chromosome 4"/>
</dbReference>
<dbReference type="PROSITE" id="PS50240">
    <property type="entry name" value="TRYPSIN_DOM"/>
    <property type="match status" value="1"/>
</dbReference>
<dbReference type="InterPro" id="IPR009003">
    <property type="entry name" value="Peptidase_S1_PA"/>
</dbReference>
<dbReference type="CDD" id="cd00190">
    <property type="entry name" value="Tryp_SPc"/>
    <property type="match status" value="1"/>
</dbReference>
<dbReference type="InterPro" id="IPR051487">
    <property type="entry name" value="Ser/Thr_Proteases_Immune/Dev"/>
</dbReference>
<dbReference type="GO" id="GO:0004252">
    <property type="term" value="F:serine-type endopeptidase activity"/>
    <property type="evidence" value="ECO:0007669"/>
    <property type="project" value="InterPro"/>
</dbReference>